<dbReference type="EMBL" id="JQAT01000002">
    <property type="protein sequence ID" value="KRN28988.1"/>
    <property type="molecule type" value="Genomic_DNA"/>
</dbReference>
<name>A0A0R2FUS5_9LACO</name>
<dbReference type="PROSITE" id="PS50056">
    <property type="entry name" value="TYR_PHOSPHATASE_2"/>
    <property type="match status" value="1"/>
</dbReference>
<dbReference type="GO" id="GO:0004721">
    <property type="term" value="F:phosphoprotein phosphatase activity"/>
    <property type="evidence" value="ECO:0007669"/>
    <property type="project" value="InterPro"/>
</dbReference>
<proteinExistence type="inferred from homology"/>
<keyword evidence="5" id="KW-1185">Reference proteome</keyword>
<dbReference type="Pfam" id="PF13350">
    <property type="entry name" value="Y_phosphatase3"/>
    <property type="match status" value="1"/>
</dbReference>
<comment type="similarity">
    <text evidence="1">Belongs to the protein-tyrosine phosphatase family.</text>
</comment>
<evidence type="ECO:0000256" key="1">
    <source>
        <dbReference type="ARBA" id="ARBA00009580"/>
    </source>
</evidence>
<dbReference type="PROSITE" id="PS00383">
    <property type="entry name" value="TYR_PHOSPHATASE_1"/>
    <property type="match status" value="1"/>
</dbReference>
<reference evidence="5 6" key="1">
    <citation type="journal article" date="2015" name="Genome Announc.">
        <title>Expanding the biotechnology potential of lactobacilli through comparative genomics of 213 strains and associated genera.</title>
        <authorList>
            <person name="Sun Z."/>
            <person name="Harris H.M."/>
            <person name="McCann A."/>
            <person name="Guo C."/>
            <person name="Argimon S."/>
            <person name="Zhang W."/>
            <person name="Yang X."/>
            <person name="Jeffery I.B."/>
            <person name="Cooney J.C."/>
            <person name="Kagawa T.F."/>
            <person name="Liu W."/>
            <person name="Song Y."/>
            <person name="Salvetti E."/>
            <person name="Wrobel A."/>
            <person name="Rasinkangas P."/>
            <person name="Parkhill J."/>
            <person name="Rea M.C."/>
            <person name="O'Sullivan O."/>
            <person name="Ritari J."/>
            <person name="Douillard F.P."/>
            <person name="Paul Ross R."/>
            <person name="Yang R."/>
            <person name="Briner A.E."/>
            <person name="Felis G.E."/>
            <person name="de Vos W.M."/>
            <person name="Barrangou R."/>
            <person name="Klaenhammer T.R."/>
            <person name="Caufield P.W."/>
            <person name="Cui Y."/>
            <person name="Zhang H."/>
            <person name="O'Toole P.W."/>
        </authorList>
    </citation>
    <scope>NUCLEOTIDE SEQUENCE [LARGE SCALE GENOMIC DNA]</scope>
    <source>
        <strain evidence="3 6">ATCC BAA-66</strain>
        <strain evidence="4 5">DSM 13344</strain>
    </source>
</reference>
<dbReference type="SUPFAM" id="SSF52799">
    <property type="entry name" value="(Phosphotyrosine protein) phosphatases II"/>
    <property type="match status" value="1"/>
</dbReference>
<evidence type="ECO:0000313" key="6">
    <source>
        <dbReference type="Proteomes" id="UP000051751"/>
    </source>
</evidence>
<sequence length="265" mass="29957">MSAQEDQNRILALQKGINFRELGGYPTQDGRHLKWHKLLRSGTMNRLTQEDIDYLIDYGLRYDIDLRSEDEAQVSPDKLRNTVVYQLTPVYPFVDQTTGRRFKHRLKHLLGHAKNQPLMGDTYTQMITDSHPQETYRNLFETLLMNDEDNSSVVFHCAAGKDRTGVGAMLVLSALGVDKELIRKDYLLTNVVLGGGDKHAIKAMLTSTGNAQVDQMNAGMGVESSNFDAVFAAIEAESGTVEQYLHDKMKLSDEDLEQLKNLYLE</sequence>
<dbReference type="PATRIC" id="fig|81857.3.peg.1207"/>
<dbReference type="PANTHER" id="PTHR31126:SF1">
    <property type="entry name" value="TYROSINE SPECIFIC PROTEIN PHOSPHATASES DOMAIN-CONTAINING PROTEIN"/>
    <property type="match status" value="1"/>
</dbReference>
<gene>
    <name evidence="3" type="ORF">IV38_GL001201</name>
    <name evidence="4" type="ORF">IV40_GL000652</name>
</gene>
<accession>A0A0R2FUS5</accession>
<dbReference type="InterPro" id="IPR026893">
    <property type="entry name" value="Tyr/Ser_Pase_IphP-type"/>
</dbReference>
<dbReference type="EMBL" id="JQAZ01000002">
    <property type="protein sequence ID" value="KRN32602.1"/>
    <property type="molecule type" value="Genomic_DNA"/>
</dbReference>
<dbReference type="AlphaFoldDB" id="A0A0R2FUS5"/>
<dbReference type="PANTHER" id="PTHR31126">
    <property type="entry name" value="TYROSINE-PROTEIN PHOSPHATASE"/>
    <property type="match status" value="1"/>
</dbReference>
<evidence type="ECO:0000259" key="2">
    <source>
        <dbReference type="PROSITE" id="PS50056"/>
    </source>
</evidence>
<evidence type="ECO:0000313" key="5">
    <source>
        <dbReference type="Proteomes" id="UP000051645"/>
    </source>
</evidence>
<dbReference type="RefSeq" id="WP_057768866.1">
    <property type="nucleotide sequence ID" value="NZ_JQAT01000002.1"/>
</dbReference>
<protein>
    <submittedName>
        <fullName evidence="3">Protein-tyrosine phosphatase</fullName>
    </submittedName>
</protein>
<feature type="domain" description="Tyrosine specific protein phosphatases" evidence="2">
    <location>
        <begin position="134"/>
        <end position="166"/>
    </location>
</feature>
<dbReference type="InterPro" id="IPR029021">
    <property type="entry name" value="Prot-tyrosine_phosphatase-like"/>
</dbReference>
<evidence type="ECO:0000313" key="4">
    <source>
        <dbReference type="EMBL" id="KRN32602.1"/>
    </source>
</evidence>
<dbReference type="InterPro" id="IPR000387">
    <property type="entry name" value="Tyr_Pase_dom"/>
</dbReference>
<dbReference type="STRING" id="81857.IV38_GL001201"/>
<organism evidence="3 6">
    <name type="scientific">Lactobacillus selangorensis</name>
    <dbReference type="NCBI Taxonomy" id="81857"/>
    <lineage>
        <taxon>Bacteria</taxon>
        <taxon>Bacillati</taxon>
        <taxon>Bacillota</taxon>
        <taxon>Bacilli</taxon>
        <taxon>Lactobacillales</taxon>
        <taxon>Lactobacillaceae</taxon>
        <taxon>Lactobacillus</taxon>
    </lineage>
</organism>
<dbReference type="Gene3D" id="3.90.190.10">
    <property type="entry name" value="Protein tyrosine phosphatase superfamily"/>
    <property type="match status" value="1"/>
</dbReference>
<comment type="caution">
    <text evidence="3">The sequence shown here is derived from an EMBL/GenBank/DDBJ whole genome shotgun (WGS) entry which is preliminary data.</text>
</comment>
<dbReference type="Proteomes" id="UP000051645">
    <property type="component" value="Unassembled WGS sequence"/>
</dbReference>
<evidence type="ECO:0000313" key="3">
    <source>
        <dbReference type="EMBL" id="KRN28988.1"/>
    </source>
</evidence>
<dbReference type="Proteomes" id="UP000051751">
    <property type="component" value="Unassembled WGS sequence"/>
</dbReference>
<dbReference type="InterPro" id="IPR016130">
    <property type="entry name" value="Tyr_Pase_AS"/>
</dbReference>